<organism evidence="2 3">
    <name type="scientific">Canavalia gladiata</name>
    <name type="common">Sword bean</name>
    <name type="synonym">Dolichos gladiatus</name>
    <dbReference type="NCBI Taxonomy" id="3824"/>
    <lineage>
        <taxon>Eukaryota</taxon>
        <taxon>Viridiplantae</taxon>
        <taxon>Streptophyta</taxon>
        <taxon>Embryophyta</taxon>
        <taxon>Tracheophyta</taxon>
        <taxon>Spermatophyta</taxon>
        <taxon>Magnoliopsida</taxon>
        <taxon>eudicotyledons</taxon>
        <taxon>Gunneridae</taxon>
        <taxon>Pentapetalae</taxon>
        <taxon>rosids</taxon>
        <taxon>fabids</taxon>
        <taxon>Fabales</taxon>
        <taxon>Fabaceae</taxon>
        <taxon>Papilionoideae</taxon>
        <taxon>50 kb inversion clade</taxon>
        <taxon>NPAAA clade</taxon>
        <taxon>indigoferoid/millettioid clade</taxon>
        <taxon>Phaseoleae</taxon>
        <taxon>Canavalia</taxon>
    </lineage>
</organism>
<evidence type="ECO:0000256" key="1">
    <source>
        <dbReference type="SAM" id="Phobius"/>
    </source>
</evidence>
<evidence type="ECO:0000313" key="2">
    <source>
        <dbReference type="EMBL" id="KAK7304277.1"/>
    </source>
</evidence>
<name>A0AAN9PNS0_CANGL</name>
<proteinExistence type="predicted"/>
<accession>A0AAN9PNS0</accession>
<dbReference type="AlphaFoldDB" id="A0AAN9PNS0"/>
<dbReference type="Proteomes" id="UP001367508">
    <property type="component" value="Unassembled WGS sequence"/>
</dbReference>
<comment type="caution">
    <text evidence="2">The sequence shown here is derived from an EMBL/GenBank/DDBJ whole genome shotgun (WGS) entry which is preliminary data.</text>
</comment>
<keyword evidence="1" id="KW-0472">Membrane</keyword>
<sequence length="88" mass="10508">MSIDFVALLFLYSCSFPFWIVLFSSFNHFRSVVFLYALYRDSCWHECPGIVKCIMYWRFEFGRPEVVFSLCVSFDLNDRYLCKATISL</sequence>
<evidence type="ECO:0000313" key="3">
    <source>
        <dbReference type="Proteomes" id="UP001367508"/>
    </source>
</evidence>
<keyword evidence="1" id="KW-0812">Transmembrane</keyword>
<feature type="transmembrane region" description="Helical" evidence="1">
    <location>
        <begin position="6"/>
        <end position="26"/>
    </location>
</feature>
<gene>
    <name evidence="2" type="ORF">VNO77_45144</name>
</gene>
<keyword evidence="3" id="KW-1185">Reference proteome</keyword>
<reference evidence="2 3" key="1">
    <citation type="submission" date="2024-01" db="EMBL/GenBank/DDBJ databases">
        <title>The genomes of 5 underutilized Papilionoideae crops provide insights into root nodulation and disease resistanc.</title>
        <authorList>
            <person name="Jiang F."/>
        </authorList>
    </citation>
    <scope>NUCLEOTIDE SEQUENCE [LARGE SCALE GENOMIC DNA]</scope>
    <source>
        <strain evidence="2">LVBAO_FW01</strain>
        <tissue evidence="2">Leaves</tissue>
    </source>
</reference>
<dbReference type="EMBL" id="JAYMYQ010000014">
    <property type="protein sequence ID" value="KAK7304277.1"/>
    <property type="molecule type" value="Genomic_DNA"/>
</dbReference>
<protein>
    <submittedName>
        <fullName evidence="2">Uncharacterized protein</fullName>
    </submittedName>
</protein>
<keyword evidence="1" id="KW-1133">Transmembrane helix</keyword>